<dbReference type="Proteomes" id="UP000611762">
    <property type="component" value="Unassembled WGS sequence"/>
</dbReference>
<sequence>MMNITFQNDFGKILMTGGGKGPAWKIKEITGLGIPEKSFAYNTFAGVAGQELSSVSVLARTITMNVDIDCRFPQISMSRAACILNADGVLTIHHGTKHRAISCRCTSFTKTEKKAAFFEATLQFVADNPYFHDCEEKRVVISRKNDKLTFPFHLPVTFSERVNSTDLVVSGEEASEPVIYIFGDDPENTDYDDNSITIVNKTANAFLKLNYKISYGEQIKIDIPNREITSNLRERMFQYLSDDSFFSSFVLLSGANEIECRTNVRINAYILFQNNYLEAMY</sequence>
<dbReference type="Gene3D" id="2.60.120.860">
    <property type="match status" value="1"/>
</dbReference>
<dbReference type="Gene3D" id="2.40.30.200">
    <property type="match status" value="1"/>
</dbReference>
<dbReference type="EMBL" id="JACRSU010000001">
    <property type="protein sequence ID" value="MBC8540181.1"/>
    <property type="molecule type" value="Genomic_DNA"/>
</dbReference>
<evidence type="ECO:0000313" key="2">
    <source>
        <dbReference type="EMBL" id="MBC8540181.1"/>
    </source>
</evidence>
<gene>
    <name evidence="2" type="ORF">H8698_04235</name>
</gene>
<name>A0A926DKX6_9FIRM</name>
<protein>
    <submittedName>
        <fullName evidence="2">Phage tail family protein</fullName>
    </submittedName>
</protein>
<reference evidence="2" key="1">
    <citation type="submission" date="2020-08" db="EMBL/GenBank/DDBJ databases">
        <title>Genome public.</title>
        <authorList>
            <person name="Liu C."/>
            <person name="Sun Q."/>
        </authorList>
    </citation>
    <scope>NUCLEOTIDE SEQUENCE</scope>
    <source>
        <strain evidence="2">H8</strain>
    </source>
</reference>
<dbReference type="Pfam" id="PF22768">
    <property type="entry name" value="SPP1_Dit"/>
    <property type="match status" value="1"/>
</dbReference>
<comment type="caution">
    <text evidence="2">The sequence shown here is derived from an EMBL/GenBank/DDBJ whole genome shotgun (WGS) entry which is preliminary data.</text>
</comment>
<organism evidence="2 3">
    <name type="scientific">Congzhengia minquanensis</name>
    <dbReference type="NCBI Taxonomy" id="2763657"/>
    <lineage>
        <taxon>Bacteria</taxon>
        <taxon>Bacillati</taxon>
        <taxon>Bacillota</taxon>
        <taxon>Clostridia</taxon>
        <taxon>Eubacteriales</taxon>
        <taxon>Oscillospiraceae</taxon>
        <taxon>Congzhengia</taxon>
    </lineage>
</organism>
<feature type="domain" description="Siphovirus-type tail component C-terminal" evidence="1">
    <location>
        <begin position="194"/>
        <end position="273"/>
    </location>
</feature>
<keyword evidence="3" id="KW-1185">Reference proteome</keyword>
<dbReference type="InterPro" id="IPR054738">
    <property type="entry name" value="Siphovirus-type_tail_C"/>
</dbReference>
<dbReference type="AlphaFoldDB" id="A0A926DKX6"/>
<accession>A0A926DKX6</accession>
<evidence type="ECO:0000259" key="1">
    <source>
        <dbReference type="Pfam" id="PF22768"/>
    </source>
</evidence>
<evidence type="ECO:0000313" key="3">
    <source>
        <dbReference type="Proteomes" id="UP000611762"/>
    </source>
</evidence>
<proteinExistence type="predicted"/>